<keyword evidence="3" id="KW-0862">Zinc</keyword>
<protein>
    <recommendedName>
        <fullName evidence="6">BED-type domain-containing protein</fullName>
    </recommendedName>
</protein>
<dbReference type="Pfam" id="PF02892">
    <property type="entry name" value="zf-BED"/>
    <property type="match status" value="1"/>
</dbReference>
<dbReference type="EMBL" id="CAJOBC010005746">
    <property type="protein sequence ID" value="CAF3874533.1"/>
    <property type="molecule type" value="Genomic_DNA"/>
</dbReference>
<dbReference type="EMBL" id="CAJNOQ010005745">
    <property type="protein sequence ID" value="CAF1110101.1"/>
    <property type="molecule type" value="Genomic_DNA"/>
</dbReference>
<keyword evidence="1" id="KW-0479">Metal-binding</keyword>
<evidence type="ECO:0000256" key="4">
    <source>
        <dbReference type="PROSITE-ProRule" id="PRU00027"/>
    </source>
</evidence>
<gene>
    <name evidence="7" type="ORF">GPM918_LOCUS19186</name>
    <name evidence="8" type="ORF">SRO942_LOCUS19185</name>
</gene>
<reference evidence="7" key="1">
    <citation type="submission" date="2021-02" db="EMBL/GenBank/DDBJ databases">
        <authorList>
            <person name="Nowell W R."/>
        </authorList>
    </citation>
    <scope>NUCLEOTIDE SEQUENCE</scope>
</reference>
<comment type="caution">
    <text evidence="7">The sequence shown here is derived from an EMBL/GenBank/DDBJ whole genome shotgun (WGS) entry which is preliminary data.</text>
</comment>
<dbReference type="SMART" id="SM00614">
    <property type="entry name" value="ZnF_BED"/>
    <property type="match status" value="1"/>
</dbReference>
<sequence>MVNTRSLIATSKARNETSRPSSPVFSLESNPHSDMNVLLKVANTAKKFAISTSKLSSARENEQSGIKPASKVWKYFNRVENETSLQAECIICKQRLKTPNYSTSLFKHLLKHGIEYEKGGMLCTRTSAMSKEQKRKLDDLAIKAIVQDGRSFGDLRKLGISKFIQQCAPTHKLHLVVCNCLGTWIKTKDNYASIQEEEQSDDEDRLSQSVKRIDIESGEESGIEESEEAYKGWKVLTMIYVLILRKVLILIKSDIDREKA</sequence>
<evidence type="ECO:0000313" key="9">
    <source>
        <dbReference type="Proteomes" id="UP000663829"/>
    </source>
</evidence>
<dbReference type="InterPro" id="IPR036236">
    <property type="entry name" value="Znf_C2H2_sf"/>
</dbReference>
<feature type="compositionally biased region" description="Polar residues" evidence="5">
    <location>
        <begin position="18"/>
        <end position="28"/>
    </location>
</feature>
<keyword evidence="9" id="KW-1185">Reference proteome</keyword>
<evidence type="ECO:0000256" key="1">
    <source>
        <dbReference type="ARBA" id="ARBA00022723"/>
    </source>
</evidence>
<evidence type="ECO:0000313" key="7">
    <source>
        <dbReference type="EMBL" id="CAF1110101.1"/>
    </source>
</evidence>
<organism evidence="7 9">
    <name type="scientific">Didymodactylos carnosus</name>
    <dbReference type="NCBI Taxonomy" id="1234261"/>
    <lineage>
        <taxon>Eukaryota</taxon>
        <taxon>Metazoa</taxon>
        <taxon>Spiralia</taxon>
        <taxon>Gnathifera</taxon>
        <taxon>Rotifera</taxon>
        <taxon>Eurotatoria</taxon>
        <taxon>Bdelloidea</taxon>
        <taxon>Philodinida</taxon>
        <taxon>Philodinidae</taxon>
        <taxon>Didymodactylos</taxon>
    </lineage>
</organism>
<accession>A0A814PSZ1</accession>
<dbReference type="OrthoDB" id="10064642at2759"/>
<evidence type="ECO:0000313" key="8">
    <source>
        <dbReference type="EMBL" id="CAF3874533.1"/>
    </source>
</evidence>
<evidence type="ECO:0000256" key="2">
    <source>
        <dbReference type="ARBA" id="ARBA00022771"/>
    </source>
</evidence>
<evidence type="ECO:0000259" key="6">
    <source>
        <dbReference type="PROSITE" id="PS50808"/>
    </source>
</evidence>
<dbReference type="Proteomes" id="UP000663829">
    <property type="component" value="Unassembled WGS sequence"/>
</dbReference>
<dbReference type="SUPFAM" id="SSF57667">
    <property type="entry name" value="beta-beta-alpha zinc fingers"/>
    <property type="match status" value="1"/>
</dbReference>
<keyword evidence="2 4" id="KW-0863">Zinc-finger</keyword>
<dbReference type="Proteomes" id="UP000681722">
    <property type="component" value="Unassembled WGS sequence"/>
</dbReference>
<feature type="domain" description="BED-type" evidence="6">
    <location>
        <begin position="67"/>
        <end position="119"/>
    </location>
</feature>
<dbReference type="InterPro" id="IPR003656">
    <property type="entry name" value="Znf_BED"/>
</dbReference>
<evidence type="ECO:0000256" key="5">
    <source>
        <dbReference type="SAM" id="MobiDB-lite"/>
    </source>
</evidence>
<dbReference type="AlphaFoldDB" id="A0A814PSZ1"/>
<dbReference type="GO" id="GO:0003677">
    <property type="term" value="F:DNA binding"/>
    <property type="evidence" value="ECO:0007669"/>
    <property type="project" value="InterPro"/>
</dbReference>
<evidence type="ECO:0000256" key="3">
    <source>
        <dbReference type="ARBA" id="ARBA00022833"/>
    </source>
</evidence>
<name>A0A814PSZ1_9BILA</name>
<proteinExistence type="predicted"/>
<dbReference type="PROSITE" id="PS50808">
    <property type="entry name" value="ZF_BED"/>
    <property type="match status" value="1"/>
</dbReference>
<feature type="region of interest" description="Disordered" evidence="5">
    <location>
        <begin position="1"/>
        <end position="28"/>
    </location>
</feature>
<dbReference type="GO" id="GO:0008270">
    <property type="term" value="F:zinc ion binding"/>
    <property type="evidence" value="ECO:0007669"/>
    <property type="project" value="UniProtKB-KW"/>
</dbReference>